<evidence type="ECO:0000313" key="3">
    <source>
        <dbReference type="EMBL" id="KAF2789876.1"/>
    </source>
</evidence>
<keyword evidence="2" id="KW-1133">Transmembrane helix</keyword>
<keyword evidence="2" id="KW-0472">Membrane</keyword>
<feature type="transmembrane region" description="Helical" evidence="2">
    <location>
        <begin position="164"/>
        <end position="185"/>
    </location>
</feature>
<name>A0A6A6X0J2_9PLEO</name>
<sequence>MYSPIPVLICTVLADILGLAQLFCPWDPEAPVRAGKSTFRVFFVLIPYFVFLLAAIIVLCLPVYRLYFDLQLPLELSLLNGLSVEVFFLWRTFTRPRTVPLLRILIPTLAMIAGSLLIAGPSVSFYNHTIGRYVAFSGCLLFRASAAVVFIYHLKYDVARHRKLICVSVIYGFAVLGGSLCLLITDGYMFLLANCILGCVINFIILALAQMKWHKKDNRHSAASSPDEGNDEEDNLGNDPSKIRAHCFCS</sequence>
<keyword evidence="2" id="KW-0812">Transmembrane</keyword>
<feature type="transmembrane region" description="Helical" evidence="2">
    <location>
        <begin position="102"/>
        <end position="121"/>
    </location>
</feature>
<accession>A0A6A6X0J2</accession>
<feature type="transmembrane region" description="Helical" evidence="2">
    <location>
        <begin position="6"/>
        <end position="26"/>
    </location>
</feature>
<protein>
    <submittedName>
        <fullName evidence="3">Uncharacterized protein</fullName>
    </submittedName>
</protein>
<reference evidence="3" key="1">
    <citation type="journal article" date="2020" name="Stud. Mycol.">
        <title>101 Dothideomycetes genomes: a test case for predicting lifestyles and emergence of pathogens.</title>
        <authorList>
            <person name="Haridas S."/>
            <person name="Albert R."/>
            <person name="Binder M."/>
            <person name="Bloem J."/>
            <person name="Labutti K."/>
            <person name="Salamov A."/>
            <person name="Andreopoulos B."/>
            <person name="Baker S."/>
            <person name="Barry K."/>
            <person name="Bills G."/>
            <person name="Bluhm B."/>
            <person name="Cannon C."/>
            <person name="Castanera R."/>
            <person name="Culley D."/>
            <person name="Daum C."/>
            <person name="Ezra D."/>
            <person name="Gonzalez J."/>
            <person name="Henrissat B."/>
            <person name="Kuo A."/>
            <person name="Liang C."/>
            <person name="Lipzen A."/>
            <person name="Lutzoni F."/>
            <person name="Magnuson J."/>
            <person name="Mondo S."/>
            <person name="Nolan M."/>
            <person name="Ohm R."/>
            <person name="Pangilinan J."/>
            <person name="Park H.-J."/>
            <person name="Ramirez L."/>
            <person name="Alfaro M."/>
            <person name="Sun H."/>
            <person name="Tritt A."/>
            <person name="Yoshinaga Y."/>
            <person name="Zwiers L.-H."/>
            <person name="Turgeon B."/>
            <person name="Goodwin S."/>
            <person name="Spatafora J."/>
            <person name="Crous P."/>
            <person name="Grigoriev I."/>
        </authorList>
    </citation>
    <scope>NUCLEOTIDE SEQUENCE</scope>
    <source>
        <strain evidence="3">CBS 109.77</strain>
    </source>
</reference>
<evidence type="ECO:0000313" key="4">
    <source>
        <dbReference type="Proteomes" id="UP000799757"/>
    </source>
</evidence>
<organism evidence="3 4">
    <name type="scientific">Melanomma pulvis-pyrius CBS 109.77</name>
    <dbReference type="NCBI Taxonomy" id="1314802"/>
    <lineage>
        <taxon>Eukaryota</taxon>
        <taxon>Fungi</taxon>
        <taxon>Dikarya</taxon>
        <taxon>Ascomycota</taxon>
        <taxon>Pezizomycotina</taxon>
        <taxon>Dothideomycetes</taxon>
        <taxon>Pleosporomycetidae</taxon>
        <taxon>Pleosporales</taxon>
        <taxon>Melanommataceae</taxon>
        <taxon>Melanomma</taxon>
    </lineage>
</organism>
<evidence type="ECO:0000256" key="1">
    <source>
        <dbReference type="SAM" id="MobiDB-lite"/>
    </source>
</evidence>
<evidence type="ECO:0000256" key="2">
    <source>
        <dbReference type="SAM" id="Phobius"/>
    </source>
</evidence>
<feature type="transmembrane region" description="Helical" evidence="2">
    <location>
        <begin position="133"/>
        <end position="152"/>
    </location>
</feature>
<gene>
    <name evidence="3" type="ORF">K505DRAFT_88230</name>
</gene>
<keyword evidence="4" id="KW-1185">Reference proteome</keyword>
<feature type="region of interest" description="Disordered" evidence="1">
    <location>
        <begin position="219"/>
        <end position="239"/>
    </location>
</feature>
<dbReference type="EMBL" id="MU002108">
    <property type="protein sequence ID" value="KAF2789876.1"/>
    <property type="molecule type" value="Genomic_DNA"/>
</dbReference>
<feature type="transmembrane region" description="Helical" evidence="2">
    <location>
        <begin position="38"/>
        <end position="64"/>
    </location>
</feature>
<dbReference type="AlphaFoldDB" id="A0A6A6X0J2"/>
<dbReference type="OrthoDB" id="3800514at2759"/>
<proteinExistence type="predicted"/>
<feature type="transmembrane region" description="Helical" evidence="2">
    <location>
        <begin position="191"/>
        <end position="209"/>
    </location>
</feature>
<dbReference type="Proteomes" id="UP000799757">
    <property type="component" value="Unassembled WGS sequence"/>
</dbReference>